<evidence type="ECO:0000313" key="1">
    <source>
        <dbReference type="EMBL" id="KAF5184012.1"/>
    </source>
</evidence>
<keyword evidence="2" id="KW-1185">Reference proteome</keyword>
<name>A0A7J6VI84_THATH</name>
<sequence length="158" mass="17984">MTLIVTKPFFDVTSWSWSSITIPYVSHDDYLKMIVPNGVIYFFCADIIYVLDLDQVGCELVEVGGFVFPPFAGPISTNFFPMHSGGNCFYLIWTPDEHFRNNGGSLIQCLKFRIDRVIDYRGQQVWQASIDGCDSYVINGGYIRTCVPLEGNRNEKLE</sequence>
<organism evidence="1 2">
    <name type="scientific">Thalictrum thalictroides</name>
    <name type="common">Rue-anemone</name>
    <name type="synonym">Anemone thalictroides</name>
    <dbReference type="NCBI Taxonomy" id="46969"/>
    <lineage>
        <taxon>Eukaryota</taxon>
        <taxon>Viridiplantae</taxon>
        <taxon>Streptophyta</taxon>
        <taxon>Embryophyta</taxon>
        <taxon>Tracheophyta</taxon>
        <taxon>Spermatophyta</taxon>
        <taxon>Magnoliopsida</taxon>
        <taxon>Ranunculales</taxon>
        <taxon>Ranunculaceae</taxon>
        <taxon>Thalictroideae</taxon>
        <taxon>Thalictrum</taxon>
    </lineage>
</organism>
<evidence type="ECO:0000313" key="2">
    <source>
        <dbReference type="Proteomes" id="UP000554482"/>
    </source>
</evidence>
<comment type="caution">
    <text evidence="1">The sequence shown here is derived from an EMBL/GenBank/DDBJ whole genome shotgun (WGS) entry which is preliminary data.</text>
</comment>
<dbReference type="AlphaFoldDB" id="A0A7J6VI84"/>
<dbReference type="EMBL" id="JABWDY010032665">
    <property type="protein sequence ID" value="KAF5184012.1"/>
    <property type="molecule type" value="Genomic_DNA"/>
</dbReference>
<dbReference type="OrthoDB" id="2003590at2759"/>
<dbReference type="Proteomes" id="UP000554482">
    <property type="component" value="Unassembled WGS sequence"/>
</dbReference>
<accession>A0A7J6VI84</accession>
<protein>
    <submittedName>
        <fullName evidence="1">Uncharacterized protein</fullName>
    </submittedName>
</protein>
<proteinExistence type="predicted"/>
<gene>
    <name evidence="1" type="ORF">FRX31_026403</name>
</gene>
<feature type="non-terminal residue" evidence="1">
    <location>
        <position position="1"/>
    </location>
</feature>
<reference evidence="1 2" key="1">
    <citation type="submission" date="2020-06" db="EMBL/GenBank/DDBJ databases">
        <title>Transcriptomic and genomic resources for Thalictrum thalictroides and T. hernandezii: Facilitating candidate gene discovery in an emerging model plant lineage.</title>
        <authorList>
            <person name="Arias T."/>
            <person name="Riano-Pachon D.M."/>
            <person name="Di Stilio V.S."/>
        </authorList>
    </citation>
    <scope>NUCLEOTIDE SEQUENCE [LARGE SCALE GENOMIC DNA]</scope>
    <source>
        <strain evidence="2">cv. WT478/WT964</strain>
        <tissue evidence="1">Leaves</tissue>
    </source>
</reference>